<sequence length="272" mass="31785">MPLKFEIKLELKLKEKTQSQIVTPDLLHGFFFNLLPPNLAEEFHKPSRFKPFSLWSRDIFNFNKALSDHNKENSTPSKEITVTISFIKDEYYPAFLAALFERKKKLFLGPYAVKLKMLDGKLIKNDQYQGFDEFLNISPHPYLYFYFKTPVVFKRGEMDYPLPEPRLVFKSLLNKWNYFSPFKVKVDLRKTLEEKICIIFAGIRTHKITLSLGSGITGFTGKAVFYGRNLTDEELLWLNILGEFSNYAGVGRKTTMSFGMTRFEAHNKEKEL</sequence>
<dbReference type="InterPro" id="IPR045747">
    <property type="entry name" value="CRISPR-assoc_prot_Cas6_N_sf"/>
</dbReference>
<evidence type="ECO:0000256" key="3">
    <source>
        <dbReference type="ARBA" id="ARBA00022801"/>
    </source>
</evidence>
<dbReference type="EMBL" id="PNJD01000229">
    <property type="protein sequence ID" value="PMP97177.1"/>
    <property type="molecule type" value="Genomic_DNA"/>
</dbReference>
<keyword evidence="4" id="KW-0051">Antiviral defense</keyword>
<keyword evidence="2" id="KW-0255">Endonuclease</keyword>
<evidence type="ECO:0000259" key="5">
    <source>
        <dbReference type="Pfam" id="PF10040"/>
    </source>
</evidence>
<dbReference type="GO" id="GO:0016788">
    <property type="term" value="F:hydrolase activity, acting on ester bonds"/>
    <property type="evidence" value="ECO:0007669"/>
    <property type="project" value="InterPro"/>
</dbReference>
<dbReference type="GO" id="GO:0004519">
    <property type="term" value="F:endonuclease activity"/>
    <property type="evidence" value="ECO:0007669"/>
    <property type="project" value="UniProtKB-KW"/>
</dbReference>
<keyword evidence="3" id="KW-0378">Hydrolase</keyword>
<organism evidence="6 7">
    <name type="scientific">Thermodesulfobacterium geofontis</name>
    <dbReference type="NCBI Taxonomy" id="1295609"/>
    <lineage>
        <taxon>Bacteria</taxon>
        <taxon>Pseudomonadati</taxon>
        <taxon>Thermodesulfobacteriota</taxon>
        <taxon>Thermodesulfobacteria</taxon>
        <taxon>Thermodesulfobacteriales</taxon>
        <taxon>Thermodesulfobacteriaceae</taxon>
        <taxon>Thermodesulfobacterium</taxon>
    </lineage>
</organism>
<dbReference type="Pfam" id="PF10040">
    <property type="entry name" value="CRISPR_Cas6"/>
    <property type="match status" value="1"/>
</dbReference>
<evidence type="ECO:0000256" key="2">
    <source>
        <dbReference type="ARBA" id="ARBA00022759"/>
    </source>
</evidence>
<gene>
    <name evidence="6" type="primary">cas6</name>
    <name evidence="6" type="ORF">C0169_03785</name>
</gene>
<proteinExistence type="predicted"/>
<keyword evidence="1" id="KW-0540">Nuclease</keyword>
<dbReference type="NCBIfam" id="TIGR01877">
    <property type="entry name" value="cas_cas6"/>
    <property type="match status" value="1"/>
</dbReference>
<dbReference type="InterPro" id="IPR019267">
    <property type="entry name" value="CRISPR-assoc_Cas6_C"/>
</dbReference>
<dbReference type="Gene3D" id="3.30.70.1890">
    <property type="match status" value="1"/>
</dbReference>
<reference evidence="6 7" key="1">
    <citation type="submission" date="2018-01" db="EMBL/GenBank/DDBJ databases">
        <title>Metagenomic assembled genomes from two thermal pools in the Uzon Caldera, Kamchatka, Russia.</title>
        <authorList>
            <person name="Wilkins L."/>
            <person name="Ettinger C."/>
        </authorList>
    </citation>
    <scope>NUCLEOTIDE SEQUENCE [LARGE SCALE GENOMIC DNA]</scope>
    <source>
        <strain evidence="6">ARK-04</strain>
    </source>
</reference>
<dbReference type="CDD" id="cd21141">
    <property type="entry name" value="Cas6_III-like"/>
    <property type="match status" value="1"/>
</dbReference>
<evidence type="ECO:0000256" key="4">
    <source>
        <dbReference type="ARBA" id="ARBA00023118"/>
    </source>
</evidence>
<evidence type="ECO:0000313" key="6">
    <source>
        <dbReference type="EMBL" id="PMP97177.1"/>
    </source>
</evidence>
<comment type="caution">
    <text evidence="6">The sequence shown here is derived from an EMBL/GenBank/DDBJ whole genome shotgun (WGS) entry which is preliminary data.</text>
</comment>
<accession>A0A2N7QEX5</accession>
<evidence type="ECO:0000313" key="7">
    <source>
        <dbReference type="Proteomes" id="UP000235619"/>
    </source>
</evidence>
<dbReference type="AlphaFoldDB" id="A0A2N7QEX5"/>
<protein>
    <submittedName>
        <fullName evidence="6">CRISPR-associated endoribonuclease Cas6</fullName>
    </submittedName>
</protein>
<evidence type="ECO:0000256" key="1">
    <source>
        <dbReference type="ARBA" id="ARBA00022722"/>
    </source>
</evidence>
<dbReference type="InterPro" id="IPR010156">
    <property type="entry name" value="CRISPR-assoc_prot_Cas6"/>
</dbReference>
<feature type="domain" description="CRISPR-associated protein Cas6 C-terminal" evidence="5">
    <location>
        <begin position="147"/>
        <end position="261"/>
    </location>
</feature>
<name>A0A2N7QEX5_9BACT</name>
<dbReference type="Gene3D" id="3.30.70.1900">
    <property type="match status" value="1"/>
</dbReference>
<dbReference type="GO" id="GO:0051607">
    <property type="term" value="P:defense response to virus"/>
    <property type="evidence" value="ECO:0007669"/>
    <property type="project" value="UniProtKB-KW"/>
</dbReference>
<dbReference type="Proteomes" id="UP000235619">
    <property type="component" value="Unassembled WGS sequence"/>
</dbReference>